<dbReference type="EMBL" id="BMRP01000008">
    <property type="protein sequence ID" value="GGU60999.1"/>
    <property type="molecule type" value="Genomic_DNA"/>
</dbReference>
<dbReference type="Proteomes" id="UP000654471">
    <property type="component" value="Unassembled WGS sequence"/>
</dbReference>
<feature type="domain" description="BetI-type transcriptional repressor C-terminal" evidence="1">
    <location>
        <begin position="4"/>
        <end position="66"/>
    </location>
</feature>
<gene>
    <name evidence="2" type="ORF">GCM10010211_27340</name>
</gene>
<evidence type="ECO:0000259" key="1">
    <source>
        <dbReference type="Pfam" id="PF13977"/>
    </source>
</evidence>
<keyword evidence="3" id="KW-1185">Reference proteome</keyword>
<name>A0ABQ2V100_9ACTN</name>
<proteinExistence type="predicted"/>
<evidence type="ECO:0000313" key="3">
    <source>
        <dbReference type="Proteomes" id="UP000654471"/>
    </source>
</evidence>
<sequence>MHPLVVRVLSEARRMGGLPADLDADLEAQRLAALLDGLTLRAALLPDGMPPARQRQVFRRHLDALASGG</sequence>
<comment type="caution">
    <text evidence="2">The sequence shown here is derived from an EMBL/GenBank/DDBJ whole genome shotgun (WGS) entry which is preliminary data.</text>
</comment>
<reference evidence="3" key="1">
    <citation type="journal article" date="2019" name="Int. J. Syst. Evol. Microbiol.">
        <title>The Global Catalogue of Microorganisms (GCM) 10K type strain sequencing project: providing services to taxonomists for standard genome sequencing and annotation.</title>
        <authorList>
            <consortium name="The Broad Institute Genomics Platform"/>
            <consortium name="The Broad Institute Genome Sequencing Center for Infectious Disease"/>
            <person name="Wu L."/>
            <person name="Ma J."/>
        </authorList>
    </citation>
    <scope>NUCLEOTIDE SEQUENCE [LARGE SCALE GENOMIC DNA]</scope>
    <source>
        <strain evidence="3">JCM 3399</strain>
    </source>
</reference>
<organism evidence="2 3">
    <name type="scientific">Streptomyces albospinus</name>
    <dbReference type="NCBI Taxonomy" id="285515"/>
    <lineage>
        <taxon>Bacteria</taxon>
        <taxon>Bacillati</taxon>
        <taxon>Actinomycetota</taxon>
        <taxon>Actinomycetes</taxon>
        <taxon>Kitasatosporales</taxon>
        <taxon>Streptomycetaceae</taxon>
        <taxon>Streptomyces</taxon>
    </lineage>
</organism>
<dbReference type="InterPro" id="IPR036271">
    <property type="entry name" value="Tet_transcr_reg_TetR-rel_C_sf"/>
</dbReference>
<dbReference type="InterPro" id="IPR039538">
    <property type="entry name" value="BetI_C"/>
</dbReference>
<dbReference type="Pfam" id="PF13977">
    <property type="entry name" value="TetR_C_6"/>
    <property type="match status" value="1"/>
</dbReference>
<dbReference type="SUPFAM" id="SSF48498">
    <property type="entry name" value="Tetracyclin repressor-like, C-terminal domain"/>
    <property type="match status" value="1"/>
</dbReference>
<dbReference type="Gene3D" id="1.10.357.10">
    <property type="entry name" value="Tetracycline Repressor, domain 2"/>
    <property type="match status" value="1"/>
</dbReference>
<protein>
    <recommendedName>
        <fullName evidence="1">BetI-type transcriptional repressor C-terminal domain-containing protein</fullName>
    </recommendedName>
</protein>
<accession>A0ABQ2V100</accession>
<evidence type="ECO:0000313" key="2">
    <source>
        <dbReference type="EMBL" id="GGU60999.1"/>
    </source>
</evidence>